<evidence type="ECO:0000256" key="3">
    <source>
        <dbReference type="ARBA" id="ARBA00022475"/>
    </source>
</evidence>
<dbReference type="RefSeq" id="WP_008789302.1">
    <property type="nucleotide sequence ID" value="NZ_AKCB01000001.1"/>
</dbReference>
<feature type="transmembrane region" description="Helical" evidence="10">
    <location>
        <begin position="801"/>
        <end position="822"/>
    </location>
</feature>
<evidence type="ECO:0000259" key="11">
    <source>
        <dbReference type="PROSITE" id="PS50893"/>
    </source>
</evidence>
<keyword evidence="4 10" id="KW-0812">Transmembrane</keyword>
<dbReference type="PANTHER" id="PTHR24220:SF692">
    <property type="entry name" value="ABC TRANSPORTER DOMAIN-CONTAINING PROTEIN"/>
    <property type="match status" value="1"/>
</dbReference>
<gene>
    <name evidence="12" type="ORF">HMPREF9488_02202</name>
</gene>
<dbReference type="GO" id="GO:0005524">
    <property type="term" value="F:ATP binding"/>
    <property type="evidence" value="ECO:0007669"/>
    <property type="project" value="UniProtKB-KW"/>
</dbReference>
<dbReference type="GeneID" id="78230146"/>
<evidence type="ECO:0000256" key="2">
    <source>
        <dbReference type="ARBA" id="ARBA00022448"/>
    </source>
</evidence>
<dbReference type="Pfam" id="PF00005">
    <property type="entry name" value="ABC_tran"/>
    <property type="match status" value="1"/>
</dbReference>
<dbReference type="FunFam" id="3.40.50.300:FF:000032">
    <property type="entry name" value="Export ABC transporter ATP-binding protein"/>
    <property type="match status" value="1"/>
</dbReference>
<dbReference type="PROSITE" id="PS00211">
    <property type="entry name" value="ABC_TRANSPORTER_1"/>
    <property type="match status" value="1"/>
</dbReference>
<accession>E7GBR1</accession>
<keyword evidence="8 10" id="KW-0472">Membrane</keyword>
<dbReference type="eggNOG" id="COG1136">
    <property type="taxonomic scope" value="Bacteria"/>
</dbReference>
<dbReference type="InterPro" id="IPR027417">
    <property type="entry name" value="P-loop_NTPase"/>
</dbReference>
<dbReference type="InterPro" id="IPR017911">
    <property type="entry name" value="MacB-like_ATP-bd"/>
</dbReference>
<comment type="similarity">
    <text evidence="9">Belongs to the ABC transporter superfamily. Macrolide exporter (TC 3.A.1.122) family.</text>
</comment>
<dbReference type="GO" id="GO:0022857">
    <property type="term" value="F:transmembrane transporter activity"/>
    <property type="evidence" value="ECO:0007669"/>
    <property type="project" value="TreeGrafter"/>
</dbReference>
<dbReference type="GO" id="GO:0098796">
    <property type="term" value="C:membrane protein complex"/>
    <property type="evidence" value="ECO:0007669"/>
    <property type="project" value="UniProtKB-ARBA"/>
</dbReference>
<name>E7GBR1_9FIRM</name>
<comment type="subcellular location">
    <subcellularLocation>
        <location evidence="1">Cell inner membrane</location>
        <topology evidence="1">Multi-pass membrane protein</topology>
    </subcellularLocation>
</comment>
<dbReference type="OrthoDB" id="1648238at2"/>
<dbReference type="InterPro" id="IPR015854">
    <property type="entry name" value="ABC_transpr_LolD-like"/>
</dbReference>
<evidence type="ECO:0000256" key="8">
    <source>
        <dbReference type="ARBA" id="ARBA00023136"/>
    </source>
</evidence>
<dbReference type="PROSITE" id="PS50893">
    <property type="entry name" value="ABC_TRANSPORTER_2"/>
    <property type="match status" value="1"/>
</dbReference>
<evidence type="ECO:0000256" key="5">
    <source>
        <dbReference type="ARBA" id="ARBA00022741"/>
    </source>
</evidence>
<keyword evidence="13" id="KW-1185">Reference proteome</keyword>
<feature type="transmembrane region" description="Helical" evidence="10">
    <location>
        <begin position="885"/>
        <end position="914"/>
    </location>
</feature>
<evidence type="ECO:0000256" key="6">
    <source>
        <dbReference type="ARBA" id="ARBA00022840"/>
    </source>
</evidence>
<dbReference type="Proteomes" id="UP000003157">
    <property type="component" value="Unassembled WGS sequence"/>
</dbReference>
<dbReference type="InterPro" id="IPR003439">
    <property type="entry name" value="ABC_transporter-like_ATP-bd"/>
</dbReference>
<evidence type="ECO:0000313" key="12">
    <source>
        <dbReference type="EMBL" id="EFW04473.1"/>
    </source>
</evidence>
<keyword evidence="2" id="KW-0813">Transport</keyword>
<dbReference type="InterPro" id="IPR003838">
    <property type="entry name" value="ABC3_permease_C"/>
</dbReference>
<keyword evidence="7 10" id="KW-1133">Transmembrane helix</keyword>
<feature type="transmembrane region" description="Helical" evidence="10">
    <location>
        <begin position="854"/>
        <end position="879"/>
    </location>
</feature>
<dbReference type="Gene3D" id="3.40.50.300">
    <property type="entry name" value="P-loop containing nucleotide triphosphate hydrolases"/>
    <property type="match status" value="1"/>
</dbReference>
<feature type="domain" description="ABC transporter" evidence="11">
    <location>
        <begin position="2"/>
        <end position="238"/>
    </location>
</feature>
<dbReference type="InterPro" id="IPR017871">
    <property type="entry name" value="ABC_transporter-like_CS"/>
</dbReference>
<evidence type="ECO:0000256" key="9">
    <source>
        <dbReference type="ARBA" id="ARBA00038388"/>
    </source>
</evidence>
<dbReference type="EMBL" id="ADKX01000036">
    <property type="protein sequence ID" value="EFW04473.1"/>
    <property type="molecule type" value="Genomic_DNA"/>
</dbReference>
<evidence type="ECO:0000256" key="1">
    <source>
        <dbReference type="ARBA" id="ARBA00004429"/>
    </source>
</evidence>
<keyword evidence="5" id="KW-0547">Nucleotide-binding</keyword>
<dbReference type="STRING" id="100884.GCA_000269565_02312"/>
<reference evidence="12 13" key="1">
    <citation type="submission" date="2010-12" db="EMBL/GenBank/DDBJ databases">
        <title>The Genome Sequence of Coprobacillus sp. strain 29_1.</title>
        <authorList>
            <consortium name="The Broad Institute Genome Sequencing Platform"/>
            <person name="Earl A."/>
            <person name="Ward D."/>
            <person name="Feldgarden M."/>
            <person name="Gevers D."/>
            <person name="Daigneault M."/>
            <person name="Sibley C.D."/>
            <person name="White A."/>
            <person name="Strauss J."/>
            <person name="Allen-Vercoe E."/>
            <person name="Young S.K."/>
            <person name="Zeng Q."/>
            <person name="Gargeya S."/>
            <person name="Fitzgerald M."/>
            <person name="Haas B."/>
            <person name="Abouelleil A."/>
            <person name="Alvarado L."/>
            <person name="Arachchi H.M."/>
            <person name="Berlin A."/>
            <person name="Brown A."/>
            <person name="Chapman S.B."/>
            <person name="Chen Z."/>
            <person name="Dunbar C."/>
            <person name="Freedman E."/>
            <person name="Gearin G."/>
            <person name="Gellesch M."/>
            <person name="Goldberg J."/>
            <person name="Griggs A."/>
            <person name="Gujja S."/>
            <person name="Heilman E."/>
            <person name="Heiman D."/>
            <person name="Howarth C."/>
            <person name="Larson L."/>
            <person name="Lui A."/>
            <person name="MacDonald P.J.P."/>
            <person name="Mehta T."/>
            <person name="Montmayeur A."/>
            <person name="Murphy C."/>
            <person name="Neiman D."/>
            <person name="Pearson M."/>
            <person name="Priest M."/>
            <person name="Roberts A."/>
            <person name="Saif S."/>
            <person name="Shea T."/>
            <person name="Shenoy N."/>
            <person name="Sisk P."/>
            <person name="Stolte C."/>
            <person name="Sykes S."/>
            <person name="White J."/>
            <person name="Yandava C."/>
            <person name="Nusbaum C."/>
            <person name="Birren B."/>
        </authorList>
    </citation>
    <scope>NUCLEOTIDE SEQUENCE [LARGE SCALE GENOMIC DNA]</scope>
    <source>
        <strain evidence="12 13">29_1</strain>
    </source>
</reference>
<dbReference type="SMART" id="SM00382">
    <property type="entry name" value="AAA"/>
    <property type="match status" value="1"/>
</dbReference>
<dbReference type="GO" id="GO:0005886">
    <property type="term" value="C:plasma membrane"/>
    <property type="evidence" value="ECO:0007669"/>
    <property type="project" value="UniProtKB-SubCell"/>
</dbReference>
<dbReference type="Pfam" id="PF02687">
    <property type="entry name" value="FtsX"/>
    <property type="match status" value="1"/>
</dbReference>
<protein>
    <recommendedName>
        <fullName evidence="11">ABC transporter domain-containing protein</fullName>
    </recommendedName>
</protein>
<keyword evidence="3" id="KW-1003">Cell membrane</keyword>
<dbReference type="InterPro" id="IPR003593">
    <property type="entry name" value="AAA+_ATPase"/>
</dbReference>
<dbReference type="PANTHER" id="PTHR24220">
    <property type="entry name" value="IMPORT ATP-BINDING PROTEIN"/>
    <property type="match status" value="1"/>
</dbReference>
<organism evidence="12 13">
    <name type="scientific">Coprobacillus cateniformis</name>
    <dbReference type="NCBI Taxonomy" id="100884"/>
    <lineage>
        <taxon>Bacteria</taxon>
        <taxon>Bacillati</taxon>
        <taxon>Bacillota</taxon>
        <taxon>Erysipelotrichia</taxon>
        <taxon>Erysipelotrichales</taxon>
        <taxon>Coprobacillaceae</taxon>
        <taxon>Coprobacillus</taxon>
    </lineage>
</organism>
<dbReference type="HOGENOM" id="CLU_000604_9_0_9"/>
<proteinExistence type="inferred from homology"/>
<evidence type="ECO:0000256" key="4">
    <source>
        <dbReference type="ARBA" id="ARBA00022692"/>
    </source>
</evidence>
<evidence type="ECO:0000256" key="7">
    <source>
        <dbReference type="ARBA" id="ARBA00022989"/>
    </source>
</evidence>
<keyword evidence="6" id="KW-0067">ATP-binding</keyword>
<evidence type="ECO:0000256" key="10">
    <source>
        <dbReference type="SAM" id="Phobius"/>
    </source>
</evidence>
<dbReference type="CDD" id="cd03255">
    <property type="entry name" value="ABC_MJ0796_LolCDE_FtsE"/>
    <property type="match status" value="1"/>
</dbReference>
<comment type="caution">
    <text evidence="12">The sequence shown here is derived from an EMBL/GenBank/DDBJ whole genome shotgun (WGS) entry which is preliminary data.</text>
</comment>
<dbReference type="AlphaFoldDB" id="E7GBR1"/>
<dbReference type="SUPFAM" id="SSF52540">
    <property type="entry name" value="P-loop containing nucleoside triphosphate hydrolases"/>
    <property type="match status" value="1"/>
</dbReference>
<sequence>MLQIKHLSKIYKSKNVEVHALNDINLEIQDKGMVFILGKSGSGKSTLLNVLGGLDQFNEGEIIICGKSSQNFKQSDFDSYRNTFIGFIFQEYNVMDNFTVKENIELALQLQGKKVEQTVIQSILEEVDLQGLEDRKPNELSGGQLQRVAIARALIKNPEIIMADEPTGALDSHTGKQVFDTLKKLSKNKLVLIVSHDKEFAKYYADRIIELADGKIISDTSKESIAPKKINNGISILEDEFINIENSKQLTDEDIQEIVNRLKTHDGETVISFNQNTNKEIKKTNHIDDSGNLEVFHKTSKKHLNMKDYASKTISFIKSKLPFKSSMKIALSNLKLKPFRLFITIMLSVSSFTLFGFTNTLSQYNKETTTFHSMKDSQVNYISIGKTEKMGTENYTYEAPTKLKKEDYQNLQKKYPTLHFTNTFSSNVSTSLDVTQHIEKIAKLSGNNEQMFYQTSFSALAQIDNEMIKANQFTFKGRLPQNDTEIVITEFLANTFKQLGYQITDAKGNTNHNNIQSSEDLIGRILKLTVNDKEINFRISGILDTHIDLSRYESLKEDKEQNFSQYYLSTELQTLLYNSYHCLGYVSDSRLQDAIDNYNVYVTQTNGRYMDINYEDNYYNPESFYRYDDINKDQLIDFNNGGSFYVNYQTIKNIRFGNTTIQDYVNQNITNSSNEKEMMRIIKEAVKKYESQIVNSKIKLSISSDTYLENIIDKIAGVYIDLSHEESHSFVLKDTLIQKYNLKTDGYSECLIAPMVDDEMLKDIISYTYNDNIDQSSYVLNNQVMPMLSSVNSVISTLENVFFYIGIGFAVFASIMFCNFIATSIANKKREIGILRAVGARGIDVLKIFLNESLMIAVINWILSVIACFAGVTLINQYIRNEFGVLVTILNFGLLQIVLLLMISIAVACIASAIPVYKISKKKPIDAIKDRK</sequence>
<dbReference type="GO" id="GO:0016887">
    <property type="term" value="F:ATP hydrolysis activity"/>
    <property type="evidence" value="ECO:0007669"/>
    <property type="project" value="InterPro"/>
</dbReference>
<evidence type="ECO:0000313" key="13">
    <source>
        <dbReference type="Proteomes" id="UP000003157"/>
    </source>
</evidence>